<sequence length="135" mass="15758">MWGSAACYNNAEYNSEAKLMKKTAIVLYLLSGIPLLSQAAVSVNITTPGVSVQVGDRDSRGHFWDGYDWRSSEWWREHQGRHVGMHGSRGYWNGHGWQRDRPSRERPAPRDNRDEHQRDDQHDHNRDQPRKPPQR</sequence>
<accession>A0A0U5L0K9</accession>
<evidence type="ECO:0000313" key="2">
    <source>
        <dbReference type="EMBL" id="CUU23902.1"/>
    </source>
</evidence>
<dbReference type="EMBL" id="LN907827">
    <property type="protein sequence ID" value="CUU23902.1"/>
    <property type="molecule type" value="Genomic_DNA"/>
</dbReference>
<reference evidence="3" key="1">
    <citation type="submission" date="2015-11" db="EMBL/GenBank/DDBJ databases">
        <authorList>
            <person name="Blom J."/>
        </authorList>
    </citation>
    <scope>NUCLEOTIDE SEQUENCE [LARGE SCALE GENOMIC DNA]</scope>
</reference>
<dbReference type="InterPro" id="IPR019638">
    <property type="entry name" value="DUF2502"/>
</dbReference>
<name>A0A0U5L0K9_9GAMM</name>
<dbReference type="Pfam" id="PF10697">
    <property type="entry name" value="DUF2502"/>
    <property type="match status" value="1"/>
</dbReference>
<evidence type="ECO:0000256" key="1">
    <source>
        <dbReference type="SAM" id="MobiDB-lite"/>
    </source>
</evidence>
<feature type="region of interest" description="Disordered" evidence="1">
    <location>
        <begin position="84"/>
        <end position="135"/>
    </location>
</feature>
<proteinExistence type="predicted"/>
<gene>
    <name evidence="2" type="ORF">EM595_1668</name>
</gene>
<dbReference type="PATRIC" id="fig|1619313.3.peg.1734"/>
<organism evidence="2 3">
    <name type="scientific">Duffyella gerundensis</name>
    <dbReference type="NCBI Taxonomy" id="1619313"/>
    <lineage>
        <taxon>Bacteria</taxon>
        <taxon>Pseudomonadati</taxon>
        <taxon>Pseudomonadota</taxon>
        <taxon>Gammaproteobacteria</taxon>
        <taxon>Enterobacterales</taxon>
        <taxon>Erwiniaceae</taxon>
        <taxon>Duffyella</taxon>
    </lineage>
</organism>
<feature type="compositionally biased region" description="Basic and acidic residues" evidence="1">
    <location>
        <begin position="97"/>
        <end position="135"/>
    </location>
</feature>
<dbReference type="STRING" id="1619313.EM595_1668"/>
<keyword evidence="3" id="KW-1185">Reference proteome</keyword>
<protein>
    <submittedName>
        <fullName evidence="2">Uncharacterized protein</fullName>
    </submittedName>
</protein>
<dbReference type="KEGG" id="ege:EM595_1668"/>
<dbReference type="AlphaFoldDB" id="A0A0U5L0K9"/>
<evidence type="ECO:0000313" key="3">
    <source>
        <dbReference type="Proteomes" id="UP000059419"/>
    </source>
</evidence>
<dbReference type="Proteomes" id="UP000059419">
    <property type="component" value="Chromosome 1"/>
</dbReference>